<dbReference type="GO" id="GO:0016020">
    <property type="term" value="C:membrane"/>
    <property type="evidence" value="ECO:0007669"/>
    <property type="project" value="InterPro"/>
</dbReference>
<dbReference type="Pfam" id="PF01545">
    <property type="entry name" value="Cation_efflux"/>
    <property type="match status" value="1"/>
</dbReference>
<sequence>MATAQAGLHTTSVRKGVNIEIVSIIWMVIEAVVAIGSGIVAHSIALTAFGADSIIELVAGGVLLWRLTIEARGASLARVKRAEKRSSWVVGIALLLLAVYIVVESLVKLFTHQGTETSFTGIGLAIASGIIMPYLSRTKKRIGSEIGSKALRSDGSCSMVCAYMSWILLAGVILTALLGWWWIDAIAALALVYYVVKEGWEAVQEARGKEDACGCGCCHD</sequence>
<keyword evidence="4 11" id="KW-0812">Transmembrane</keyword>
<accession>A0A1M6LT12</accession>
<evidence type="ECO:0000313" key="13">
    <source>
        <dbReference type="EMBL" id="SHJ74216.1"/>
    </source>
</evidence>
<evidence type="ECO:0000256" key="8">
    <source>
        <dbReference type="ARBA" id="ARBA00023018"/>
    </source>
</evidence>
<feature type="transmembrane region" description="Helical" evidence="11">
    <location>
        <begin position="46"/>
        <end position="67"/>
    </location>
</feature>
<feature type="transmembrane region" description="Helical" evidence="11">
    <location>
        <begin position="157"/>
        <end position="183"/>
    </location>
</feature>
<comment type="similarity">
    <text evidence="3">Belongs to the TMEM163 family.</text>
</comment>
<dbReference type="PANTHER" id="PTHR31937">
    <property type="entry name" value="TRANSMEMBRANE PROTEIN 163"/>
    <property type="match status" value="1"/>
</dbReference>
<keyword evidence="8" id="KW-0770">Synapse</keyword>
<protein>
    <submittedName>
        <fullName evidence="13">Cation efflux family protein</fullName>
    </submittedName>
</protein>
<keyword evidence="7 11" id="KW-1133">Transmembrane helix</keyword>
<keyword evidence="5" id="KW-0967">Endosome</keyword>
<dbReference type="EMBL" id="FRAF01000003">
    <property type="protein sequence ID" value="SHJ74216.1"/>
    <property type="molecule type" value="Genomic_DNA"/>
</dbReference>
<proteinExistence type="inferred from homology"/>
<dbReference type="STRING" id="1830138.SAMN05443507_10368"/>
<dbReference type="AlphaFoldDB" id="A0A1M6LT12"/>
<feature type="transmembrane region" description="Helical" evidence="11">
    <location>
        <begin position="119"/>
        <end position="136"/>
    </location>
</feature>
<gene>
    <name evidence="13" type="ORF">SAMN05443507_10368</name>
</gene>
<comment type="subcellular location">
    <subcellularLocation>
        <location evidence="2">Cytoplasmic vesicle</location>
        <location evidence="2">Secretory vesicle</location>
        <location evidence="2">Synaptic vesicle membrane</location>
        <topology evidence="2">Multi-pass membrane protein</topology>
    </subcellularLocation>
    <subcellularLocation>
        <location evidence="1">Early endosome membrane</location>
    </subcellularLocation>
</comment>
<evidence type="ECO:0000256" key="7">
    <source>
        <dbReference type="ARBA" id="ARBA00022989"/>
    </source>
</evidence>
<evidence type="ECO:0000256" key="5">
    <source>
        <dbReference type="ARBA" id="ARBA00022753"/>
    </source>
</evidence>
<evidence type="ECO:0000256" key="9">
    <source>
        <dbReference type="ARBA" id="ARBA00023136"/>
    </source>
</evidence>
<dbReference type="InterPro" id="IPR026765">
    <property type="entry name" value="Tmem163"/>
</dbReference>
<evidence type="ECO:0000256" key="11">
    <source>
        <dbReference type="SAM" id="Phobius"/>
    </source>
</evidence>
<evidence type="ECO:0000256" key="4">
    <source>
        <dbReference type="ARBA" id="ARBA00022692"/>
    </source>
</evidence>
<evidence type="ECO:0000313" key="14">
    <source>
        <dbReference type="Proteomes" id="UP000184016"/>
    </source>
</evidence>
<keyword evidence="14" id="KW-1185">Reference proteome</keyword>
<evidence type="ECO:0000259" key="12">
    <source>
        <dbReference type="Pfam" id="PF01545"/>
    </source>
</evidence>
<dbReference type="SUPFAM" id="SSF161111">
    <property type="entry name" value="Cation efflux protein transmembrane domain-like"/>
    <property type="match status" value="1"/>
</dbReference>
<evidence type="ECO:0000256" key="3">
    <source>
        <dbReference type="ARBA" id="ARBA00008731"/>
    </source>
</evidence>
<feature type="transmembrane region" description="Helical" evidence="11">
    <location>
        <begin position="88"/>
        <end position="107"/>
    </location>
</feature>
<feature type="domain" description="Cation efflux protein transmembrane" evidence="12">
    <location>
        <begin position="21"/>
        <end position="205"/>
    </location>
</feature>
<dbReference type="InterPro" id="IPR058533">
    <property type="entry name" value="Cation_efflux_TM"/>
</dbReference>
<evidence type="ECO:0000256" key="6">
    <source>
        <dbReference type="ARBA" id="ARBA00022833"/>
    </source>
</evidence>
<dbReference type="PANTHER" id="PTHR31937:SF2">
    <property type="entry name" value="TRANSMEMBRANE PROTEIN 163"/>
    <property type="match status" value="1"/>
</dbReference>
<dbReference type="InterPro" id="IPR027469">
    <property type="entry name" value="Cation_efflux_TMD_sf"/>
</dbReference>
<organism evidence="13 14">
    <name type="scientific">Alicyclobacillus tolerans</name>
    <dbReference type="NCBI Taxonomy" id="90970"/>
    <lineage>
        <taxon>Bacteria</taxon>
        <taxon>Bacillati</taxon>
        <taxon>Bacillota</taxon>
        <taxon>Bacilli</taxon>
        <taxon>Bacillales</taxon>
        <taxon>Alicyclobacillaceae</taxon>
        <taxon>Alicyclobacillus</taxon>
    </lineage>
</organism>
<keyword evidence="10" id="KW-0968">Cytoplasmic vesicle</keyword>
<feature type="transmembrane region" description="Helical" evidence="11">
    <location>
        <begin position="21"/>
        <end position="40"/>
    </location>
</feature>
<evidence type="ECO:0000256" key="2">
    <source>
        <dbReference type="ARBA" id="ARBA00004644"/>
    </source>
</evidence>
<evidence type="ECO:0000256" key="1">
    <source>
        <dbReference type="ARBA" id="ARBA00004146"/>
    </source>
</evidence>
<name>A0A1M6LT12_9BACL</name>
<dbReference type="RefSeq" id="WP_242650229.1">
    <property type="nucleotide sequence ID" value="NZ_FRAF01000003.1"/>
</dbReference>
<dbReference type="GO" id="GO:0031410">
    <property type="term" value="C:cytoplasmic vesicle"/>
    <property type="evidence" value="ECO:0007669"/>
    <property type="project" value="UniProtKB-KW"/>
</dbReference>
<reference evidence="14" key="1">
    <citation type="submission" date="2016-11" db="EMBL/GenBank/DDBJ databases">
        <authorList>
            <person name="Varghese N."/>
            <person name="Submissions S."/>
        </authorList>
    </citation>
    <scope>NUCLEOTIDE SEQUENCE [LARGE SCALE GENOMIC DNA]</scope>
    <source>
        <strain evidence="14">USBA-503</strain>
    </source>
</reference>
<evidence type="ECO:0000256" key="10">
    <source>
        <dbReference type="ARBA" id="ARBA00023329"/>
    </source>
</evidence>
<dbReference type="Proteomes" id="UP000184016">
    <property type="component" value="Unassembled WGS sequence"/>
</dbReference>
<keyword evidence="6" id="KW-0862">Zinc</keyword>
<dbReference type="GO" id="GO:0008324">
    <property type="term" value="F:monoatomic cation transmembrane transporter activity"/>
    <property type="evidence" value="ECO:0007669"/>
    <property type="project" value="InterPro"/>
</dbReference>
<dbReference type="Gene3D" id="1.20.1510.10">
    <property type="entry name" value="Cation efflux protein transmembrane domain"/>
    <property type="match status" value="1"/>
</dbReference>
<keyword evidence="9 11" id="KW-0472">Membrane</keyword>